<keyword evidence="3 7" id="KW-0812">Transmembrane</keyword>
<accession>A0ABN9XH74</accession>
<evidence type="ECO:0000313" key="9">
    <source>
        <dbReference type="Proteomes" id="UP001189429"/>
    </source>
</evidence>
<organism evidence="8 9">
    <name type="scientific">Prorocentrum cordatum</name>
    <dbReference type="NCBI Taxonomy" id="2364126"/>
    <lineage>
        <taxon>Eukaryota</taxon>
        <taxon>Sar</taxon>
        <taxon>Alveolata</taxon>
        <taxon>Dinophyceae</taxon>
        <taxon>Prorocentrales</taxon>
        <taxon>Prorocentraceae</taxon>
        <taxon>Prorocentrum</taxon>
    </lineage>
</organism>
<evidence type="ECO:0000256" key="4">
    <source>
        <dbReference type="ARBA" id="ARBA00022989"/>
    </source>
</evidence>
<feature type="region of interest" description="Disordered" evidence="6">
    <location>
        <begin position="56"/>
        <end position="105"/>
    </location>
</feature>
<evidence type="ECO:0000256" key="5">
    <source>
        <dbReference type="ARBA" id="ARBA00023136"/>
    </source>
</evidence>
<feature type="compositionally biased region" description="Low complexity" evidence="6">
    <location>
        <begin position="80"/>
        <end position="90"/>
    </location>
</feature>
<evidence type="ECO:0000256" key="2">
    <source>
        <dbReference type="ARBA" id="ARBA00006824"/>
    </source>
</evidence>
<evidence type="ECO:0000313" key="8">
    <source>
        <dbReference type="EMBL" id="CAK0899062.1"/>
    </source>
</evidence>
<evidence type="ECO:0000256" key="7">
    <source>
        <dbReference type="SAM" id="Phobius"/>
    </source>
</evidence>
<proteinExistence type="inferred from homology"/>
<dbReference type="EMBL" id="CAUYUJ010020545">
    <property type="protein sequence ID" value="CAK0899062.1"/>
    <property type="molecule type" value="Genomic_DNA"/>
</dbReference>
<feature type="compositionally biased region" description="Polar residues" evidence="6">
    <location>
        <begin position="92"/>
        <end position="105"/>
    </location>
</feature>
<feature type="non-terminal residue" evidence="8">
    <location>
        <position position="105"/>
    </location>
</feature>
<dbReference type="InterPro" id="IPR007248">
    <property type="entry name" value="Mpv17_PMP22"/>
</dbReference>
<comment type="caution">
    <text evidence="8">The sequence shown here is derived from an EMBL/GenBank/DDBJ whole genome shotgun (WGS) entry which is preliminary data.</text>
</comment>
<keyword evidence="9" id="KW-1185">Reference proteome</keyword>
<dbReference type="Proteomes" id="UP001189429">
    <property type="component" value="Unassembled WGS sequence"/>
</dbReference>
<dbReference type="Pfam" id="PF04117">
    <property type="entry name" value="Mpv17_PMP22"/>
    <property type="match status" value="1"/>
</dbReference>
<comment type="similarity">
    <text evidence="2">Belongs to the peroxisomal membrane protein PXMP2/4 family.</text>
</comment>
<reference evidence="8" key="1">
    <citation type="submission" date="2023-10" db="EMBL/GenBank/DDBJ databases">
        <authorList>
            <person name="Chen Y."/>
            <person name="Shah S."/>
            <person name="Dougan E. K."/>
            <person name="Thang M."/>
            <person name="Chan C."/>
        </authorList>
    </citation>
    <scope>NUCLEOTIDE SEQUENCE [LARGE SCALE GENOMIC DNA]</scope>
</reference>
<comment type="subcellular location">
    <subcellularLocation>
        <location evidence="1">Membrane</location>
        <topology evidence="1">Multi-pass membrane protein</topology>
    </subcellularLocation>
</comment>
<feature type="transmembrane region" description="Helical" evidence="7">
    <location>
        <begin position="12"/>
        <end position="33"/>
    </location>
</feature>
<keyword evidence="4 7" id="KW-1133">Transmembrane helix</keyword>
<evidence type="ECO:0000256" key="3">
    <source>
        <dbReference type="ARBA" id="ARBA00022692"/>
    </source>
</evidence>
<name>A0ABN9XH74_9DINO</name>
<gene>
    <name evidence="8" type="ORF">PCOR1329_LOCUS76681</name>
</gene>
<evidence type="ECO:0000256" key="6">
    <source>
        <dbReference type="SAM" id="MobiDB-lite"/>
    </source>
</evidence>
<evidence type="ECO:0000256" key="1">
    <source>
        <dbReference type="ARBA" id="ARBA00004141"/>
    </source>
</evidence>
<protein>
    <submittedName>
        <fullName evidence="8">Uncharacterized protein</fullName>
    </submittedName>
</protein>
<sequence>MKCWTNWGEDLRVCWATWIPVFLFNFSFCPLWMRVPVVAAVSFGFTAVLSAMRGAPQESCQARRSPVRRGRASSGERGRPPVARAPAPEATSGGSARTPTATTTA</sequence>
<keyword evidence="5 7" id="KW-0472">Membrane</keyword>